<accession>A0A7C9F2H9</accession>
<protein>
    <submittedName>
        <fullName evidence="1">Uncharacterized protein</fullName>
    </submittedName>
</protein>
<organism evidence="1 2">
    <name type="scientific">Salmonirosea aquatica</name>
    <dbReference type="NCBI Taxonomy" id="2654236"/>
    <lineage>
        <taxon>Bacteria</taxon>
        <taxon>Pseudomonadati</taxon>
        <taxon>Bacteroidota</taxon>
        <taxon>Cytophagia</taxon>
        <taxon>Cytophagales</taxon>
        <taxon>Spirosomataceae</taxon>
        <taxon>Salmonirosea</taxon>
    </lineage>
</organism>
<evidence type="ECO:0000313" key="2">
    <source>
        <dbReference type="Proteomes" id="UP000479293"/>
    </source>
</evidence>
<dbReference type="AlphaFoldDB" id="A0A7C9F2H9"/>
<reference evidence="1 2" key="1">
    <citation type="submission" date="2019-10" db="EMBL/GenBank/DDBJ databases">
        <title>Draft Genome Sequence of Cytophagaceae sp. SJW1-29.</title>
        <authorList>
            <person name="Choi A."/>
        </authorList>
    </citation>
    <scope>NUCLEOTIDE SEQUENCE [LARGE SCALE GENOMIC DNA]</scope>
    <source>
        <strain evidence="1 2">SJW1-29</strain>
    </source>
</reference>
<proteinExistence type="predicted"/>
<dbReference type="EMBL" id="WHLY01000002">
    <property type="protein sequence ID" value="MPR32705.1"/>
    <property type="molecule type" value="Genomic_DNA"/>
</dbReference>
<comment type="caution">
    <text evidence="1">The sequence shown here is derived from an EMBL/GenBank/DDBJ whole genome shotgun (WGS) entry which is preliminary data.</text>
</comment>
<gene>
    <name evidence="1" type="ORF">GBK04_04890</name>
</gene>
<dbReference type="Proteomes" id="UP000479293">
    <property type="component" value="Unassembled WGS sequence"/>
</dbReference>
<sequence>MTQNGFIALRGLNSFHMVDRHIIKEVEVGAKHSRIVTPYHVIEVDTRSNMDTLSLLCEEAMQEVMTAQNSSRDLYPRLADLPF</sequence>
<name>A0A7C9F2H9_9BACT</name>
<keyword evidence="2" id="KW-1185">Reference proteome</keyword>
<evidence type="ECO:0000313" key="1">
    <source>
        <dbReference type="EMBL" id="MPR32705.1"/>
    </source>
</evidence>
<dbReference type="RefSeq" id="WP_152757375.1">
    <property type="nucleotide sequence ID" value="NZ_WHLY01000002.1"/>
</dbReference>